<accession>A0ABV2IVM4</accession>
<dbReference type="Gene3D" id="3.40.50.2300">
    <property type="match status" value="1"/>
</dbReference>
<reference evidence="3 4" key="1">
    <citation type="submission" date="2024-06" db="EMBL/GenBank/DDBJ databases">
        <title>Genomic Encyclopedia of Type Strains, Phase IV (KMG-IV): sequencing the most valuable type-strain genomes for metagenomic binning, comparative biology and taxonomic classification.</title>
        <authorList>
            <person name="Goeker M."/>
        </authorList>
    </citation>
    <scope>NUCLEOTIDE SEQUENCE [LARGE SCALE GENOMIC DNA]</scope>
    <source>
        <strain evidence="3 4">DSM 29780</strain>
    </source>
</reference>
<proteinExistence type="predicted"/>
<evidence type="ECO:0000313" key="4">
    <source>
        <dbReference type="Proteomes" id="UP001549047"/>
    </source>
</evidence>
<evidence type="ECO:0000313" key="3">
    <source>
        <dbReference type="EMBL" id="MET3612535.1"/>
    </source>
</evidence>
<dbReference type="EMBL" id="JBEPMB010000001">
    <property type="protein sequence ID" value="MET3612535.1"/>
    <property type="molecule type" value="Genomic_DNA"/>
</dbReference>
<dbReference type="PROSITE" id="PS50110">
    <property type="entry name" value="RESPONSE_REGULATORY"/>
    <property type="match status" value="1"/>
</dbReference>
<sequence>MSLEPMRILVIEDDPIDFSLVKKGFEGVDAPVELFHCPSANRVKEMLEARACKIVLLDLSLGRDTGMDVLRMIRADERFAALPVIVLSSSSNHRDVSEGYAAGANAYVEKPLTMELYRRFARAFCAFWVDVAVMT</sequence>
<dbReference type="InterPro" id="IPR011006">
    <property type="entry name" value="CheY-like_superfamily"/>
</dbReference>
<keyword evidence="1" id="KW-0597">Phosphoprotein</keyword>
<gene>
    <name evidence="3" type="ORF">ABID16_000840</name>
</gene>
<dbReference type="SMART" id="SM00448">
    <property type="entry name" value="REC"/>
    <property type="match status" value="1"/>
</dbReference>
<dbReference type="Pfam" id="PF00072">
    <property type="entry name" value="Response_reg"/>
    <property type="match status" value="1"/>
</dbReference>
<dbReference type="InterPro" id="IPR001789">
    <property type="entry name" value="Sig_transdc_resp-reg_receiver"/>
</dbReference>
<feature type="modified residue" description="4-aspartylphosphate" evidence="1">
    <location>
        <position position="58"/>
    </location>
</feature>
<organism evidence="3 4">
    <name type="scientific">Rhizobium aquaticum</name>
    <dbReference type="NCBI Taxonomy" id="1549636"/>
    <lineage>
        <taxon>Bacteria</taxon>
        <taxon>Pseudomonadati</taxon>
        <taxon>Pseudomonadota</taxon>
        <taxon>Alphaproteobacteria</taxon>
        <taxon>Hyphomicrobiales</taxon>
        <taxon>Rhizobiaceae</taxon>
        <taxon>Rhizobium/Agrobacterium group</taxon>
        <taxon>Rhizobium</taxon>
    </lineage>
</organism>
<protein>
    <submittedName>
        <fullName evidence="3">Two-component system response regulator</fullName>
    </submittedName>
</protein>
<evidence type="ECO:0000256" key="1">
    <source>
        <dbReference type="PROSITE-ProRule" id="PRU00169"/>
    </source>
</evidence>
<comment type="caution">
    <text evidence="3">The sequence shown here is derived from an EMBL/GenBank/DDBJ whole genome shotgun (WGS) entry which is preliminary data.</text>
</comment>
<keyword evidence="4" id="KW-1185">Reference proteome</keyword>
<dbReference type="SUPFAM" id="SSF52172">
    <property type="entry name" value="CheY-like"/>
    <property type="match status" value="1"/>
</dbReference>
<dbReference type="PANTHER" id="PTHR44520">
    <property type="entry name" value="RESPONSE REGULATOR RCP1-RELATED"/>
    <property type="match status" value="1"/>
</dbReference>
<dbReference type="Proteomes" id="UP001549047">
    <property type="component" value="Unassembled WGS sequence"/>
</dbReference>
<evidence type="ECO:0000259" key="2">
    <source>
        <dbReference type="PROSITE" id="PS50110"/>
    </source>
</evidence>
<name>A0ABV2IVM4_9HYPH</name>
<dbReference type="RefSeq" id="WP_354555100.1">
    <property type="nucleotide sequence ID" value="NZ_JBEPMB010000001.1"/>
</dbReference>
<dbReference type="InterPro" id="IPR052893">
    <property type="entry name" value="TCS_response_regulator"/>
</dbReference>
<feature type="domain" description="Response regulatory" evidence="2">
    <location>
        <begin position="7"/>
        <end position="125"/>
    </location>
</feature>